<comment type="cofactor">
    <cofactor evidence="1">
        <name>Mn(2+)</name>
        <dbReference type="ChEBI" id="CHEBI:29035"/>
    </cofactor>
</comment>
<dbReference type="EC" id="3.6.1.-" evidence="4"/>
<dbReference type="PANTHER" id="PTHR11839">
    <property type="entry name" value="UDP/ADP-SUGAR PYROPHOSPHATASE"/>
    <property type="match status" value="1"/>
</dbReference>
<dbReference type="Pfam" id="PF00293">
    <property type="entry name" value="NUDIX"/>
    <property type="match status" value="1"/>
</dbReference>
<dbReference type="InterPro" id="IPR020084">
    <property type="entry name" value="NUDIX_hydrolase_CS"/>
</dbReference>
<comment type="similarity">
    <text evidence="4">Belongs to the Nudix hydrolase family. RppH subfamily.</text>
</comment>
<dbReference type="GO" id="GO:0008893">
    <property type="term" value="F:guanosine-3',5'-bis(diphosphate) 3'-diphosphatase activity"/>
    <property type="evidence" value="ECO:0007669"/>
    <property type="project" value="TreeGrafter"/>
</dbReference>
<comment type="function">
    <text evidence="4">Accelerates the degradation of transcripts by removing pyrophosphate from the 5'-end of triphosphorylated RNA, leading to a more labile monophosphorylated state that can stimulate subsequent ribonuclease cleavage.</text>
</comment>
<dbReference type="GO" id="GO:0006753">
    <property type="term" value="P:nucleoside phosphate metabolic process"/>
    <property type="evidence" value="ECO:0007669"/>
    <property type="project" value="TreeGrafter"/>
</dbReference>
<dbReference type="GO" id="GO:0034432">
    <property type="term" value="F:bis(5'-adenosyl)-pentaphosphatase activity"/>
    <property type="evidence" value="ECO:0007669"/>
    <property type="project" value="TreeGrafter"/>
</dbReference>
<dbReference type="GO" id="GO:0019693">
    <property type="term" value="P:ribose phosphate metabolic process"/>
    <property type="evidence" value="ECO:0007669"/>
    <property type="project" value="TreeGrafter"/>
</dbReference>
<dbReference type="CDD" id="cd03671">
    <property type="entry name" value="NUDIX_Ap4A_hydrolase_plant_like"/>
    <property type="match status" value="1"/>
</dbReference>
<sequence length="170" mass="18942">MTDAPPEGYRPCVGLALFNADGLVFVGRRANKKQREHVAPGHEWQMPQGGIDAGETPLQAAQRELQEETNVTSATLLAEAPGWLSYDLPVAIGKQAWKGRWRGQAQKWLAFRLTGPESEINVLNPAGGHKAEFDAWRWARLDETPDLIIPFKRDVYREVAVLFAPFARPA</sequence>
<dbReference type="PROSITE" id="PS51462">
    <property type="entry name" value="NUDIX"/>
    <property type="match status" value="1"/>
</dbReference>
<dbReference type="EMBL" id="FNUY01000004">
    <property type="protein sequence ID" value="SEG33646.1"/>
    <property type="molecule type" value="Genomic_DNA"/>
</dbReference>
<protein>
    <recommendedName>
        <fullName evidence="4">RNA pyrophosphohydrolase</fullName>
        <ecNumber evidence="4">3.6.1.-</ecNumber>
    </recommendedName>
    <alternativeName>
        <fullName evidence="4">(Di)nucleoside polyphosphate hydrolase</fullName>
    </alternativeName>
</protein>
<accession>A0A1H5ZE47</accession>
<dbReference type="HAMAP" id="MF_00298">
    <property type="entry name" value="Nudix_RppH"/>
    <property type="match status" value="1"/>
</dbReference>
<dbReference type="Gene3D" id="3.90.79.10">
    <property type="entry name" value="Nucleoside Triphosphate Pyrophosphohydrolase"/>
    <property type="match status" value="1"/>
</dbReference>
<evidence type="ECO:0000256" key="2">
    <source>
        <dbReference type="ARBA" id="ARBA00001946"/>
    </source>
</evidence>
<name>A0A1H5ZE47_9HYPH</name>
<proteinExistence type="inferred from homology"/>
<dbReference type="InterPro" id="IPR000086">
    <property type="entry name" value="NUDIX_hydrolase_dom"/>
</dbReference>
<evidence type="ECO:0000256" key="1">
    <source>
        <dbReference type="ARBA" id="ARBA00001936"/>
    </source>
</evidence>
<feature type="short sequence motif" description="Nudix box" evidence="4">
    <location>
        <begin position="49"/>
        <end position="70"/>
    </location>
</feature>
<comment type="cofactor">
    <cofactor evidence="2">
        <name>Mg(2+)</name>
        <dbReference type="ChEBI" id="CHEBI:18420"/>
    </cofactor>
</comment>
<comment type="cofactor">
    <cofactor evidence="4">
        <name>a divalent metal cation</name>
        <dbReference type="ChEBI" id="CHEBI:60240"/>
    </cofactor>
</comment>
<organism evidence="6 7">
    <name type="scientific">Bosea lathyri</name>
    <dbReference type="NCBI Taxonomy" id="1036778"/>
    <lineage>
        <taxon>Bacteria</taxon>
        <taxon>Pseudomonadati</taxon>
        <taxon>Pseudomonadota</taxon>
        <taxon>Alphaproteobacteria</taxon>
        <taxon>Hyphomicrobiales</taxon>
        <taxon>Boseaceae</taxon>
        <taxon>Bosea</taxon>
    </lineage>
</organism>
<dbReference type="NCBIfam" id="NF001938">
    <property type="entry name" value="PRK00714.1-5"/>
    <property type="match status" value="1"/>
</dbReference>
<evidence type="ECO:0000256" key="3">
    <source>
        <dbReference type="ARBA" id="ARBA00022801"/>
    </source>
</evidence>
<dbReference type="PANTHER" id="PTHR11839:SF22">
    <property type="entry name" value="NUDIX HYDROLASE 26, CHLOROPLASTIC"/>
    <property type="match status" value="1"/>
</dbReference>
<dbReference type="RefSeq" id="WP_200827992.1">
    <property type="nucleotide sequence ID" value="NZ_FNUY01000004.1"/>
</dbReference>
<dbReference type="AlphaFoldDB" id="A0A1H5ZE47"/>
<gene>
    <name evidence="4" type="primary">rppH</name>
    <name evidence="4" type="synonym">nudH</name>
    <name evidence="6" type="ORF">SAMN04488115_104354</name>
</gene>
<evidence type="ECO:0000256" key="4">
    <source>
        <dbReference type="HAMAP-Rule" id="MF_00298"/>
    </source>
</evidence>
<dbReference type="Proteomes" id="UP000236743">
    <property type="component" value="Unassembled WGS sequence"/>
</dbReference>
<reference evidence="6 7" key="1">
    <citation type="submission" date="2016-10" db="EMBL/GenBank/DDBJ databases">
        <authorList>
            <person name="de Groot N.N."/>
        </authorList>
    </citation>
    <scope>NUCLEOTIDE SEQUENCE [LARGE SCALE GENOMIC DNA]</scope>
    <source>
        <strain evidence="6 7">DSM 26656</strain>
    </source>
</reference>
<feature type="domain" description="Nudix hydrolase" evidence="5">
    <location>
        <begin position="8"/>
        <end position="161"/>
    </location>
</feature>
<dbReference type="InterPro" id="IPR022927">
    <property type="entry name" value="RppH"/>
</dbReference>
<keyword evidence="7" id="KW-1185">Reference proteome</keyword>
<dbReference type="PROSITE" id="PS00893">
    <property type="entry name" value="NUDIX_BOX"/>
    <property type="match status" value="1"/>
</dbReference>
<dbReference type="InterPro" id="IPR020476">
    <property type="entry name" value="Nudix_hydrolase"/>
</dbReference>
<keyword evidence="3 4" id="KW-0378">Hydrolase</keyword>
<evidence type="ECO:0000313" key="7">
    <source>
        <dbReference type="Proteomes" id="UP000236743"/>
    </source>
</evidence>
<evidence type="ECO:0000313" key="6">
    <source>
        <dbReference type="EMBL" id="SEG33646.1"/>
    </source>
</evidence>
<dbReference type="InterPro" id="IPR015797">
    <property type="entry name" value="NUDIX_hydrolase-like_dom_sf"/>
</dbReference>
<evidence type="ECO:0000259" key="5">
    <source>
        <dbReference type="PROSITE" id="PS51462"/>
    </source>
</evidence>
<dbReference type="SUPFAM" id="SSF55811">
    <property type="entry name" value="Nudix"/>
    <property type="match status" value="1"/>
</dbReference>
<dbReference type="PRINTS" id="PR00502">
    <property type="entry name" value="NUDIXFAMILY"/>
</dbReference>